<reference evidence="1 2" key="1">
    <citation type="submission" date="2018-11" db="EMBL/GenBank/DDBJ databases">
        <title>Species Designations Belie Phenotypic and Genotypic Heterogeneity in Oral Streptococci.</title>
        <authorList>
            <person name="Velsko I."/>
        </authorList>
    </citation>
    <scope>NUCLEOTIDE SEQUENCE [LARGE SCALE GENOMIC DNA]</scope>
    <source>
        <strain evidence="1 2">KLC03</strain>
    </source>
</reference>
<gene>
    <name evidence="1" type="ORF">D8887_09175</name>
</gene>
<evidence type="ECO:0000313" key="1">
    <source>
        <dbReference type="EMBL" id="RSI09008.1"/>
    </source>
</evidence>
<accession>A0A427Z6N9</accession>
<dbReference type="EMBL" id="RJML01000007">
    <property type="protein sequence ID" value="RSI09008.1"/>
    <property type="molecule type" value="Genomic_DNA"/>
</dbReference>
<dbReference type="RefSeq" id="WP_125341504.1">
    <property type="nucleotide sequence ID" value="NZ_CP076614.1"/>
</dbReference>
<sequence length="120" mass="13407">MGRKRILPEHIKGIEHSFEDMSGRLEDKSSSLIESSATANFASATNEVKALTKDLVPVVESFDEYLNAVADEFTRIDTEMGRVIDGGALQEYSNGLTDADMNTKKHYTQKQIDLYNDFPS</sequence>
<dbReference type="AlphaFoldDB" id="A0A427Z6N9"/>
<organism evidence="1 2">
    <name type="scientific">Streptococcus sanguinis</name>
    <dbReference type="NCBI Taxonomy" id="1305"/>
    <lineage>
        <taxon>Bacteria</taxon>
        <taxon>Bacillati</taxon>
        <taxon>Bacillota</taxon>
        <taxon>Bacilli</taxon>
        <taxon>Lactobacillales</taxon>
        <taxon>Streptococcaceae</taxon>
        <taxon>Streptococcus</taxon>
    </lineage>
</organism>
<proteinExistence type="predicted"/>
<evidence type="ECO:0008006" key="3">
    <source>
        <dbReference type="Google" id="ProtNLM"/>
    </source>
</evidence>
<evidence type="ECO:0000313" key="2">
    <source>
        <dbReference type="Proteomes" id="UP000269317"/>
    </source>
</evidence>
<protein>
    <recommendedName>
        <fullName evidence="3">LXG domain-containing protein</fullName>
    </recommendedName>
</protein>
<dbReference type="Proteomes" id="UP000269317">
    <property type="component" value="Unassembled WGS sequence"/>
</dbReference>
<comment type="caution">
    <text evidence="1">The sequence shown here is derived from an EMBL/GenBank/DDBJ whole genome shotgun (WGS) entry which is preliminary data.</text>
</comment>
<name>A0A427Z6N9_STRSA</name>